<evidence type="ECO:0000256" key="9">
    <source>
        <dbReference type="SAM" id="MobiDB-lite"/>
    </source>
</evidence>
<dbReference type="eggNOG" id="COG2747">
    <property type="taxonomic scope" value="Bacteria"/>
</dbReference>
<keyword evidence="5" id="KW-0805">Transcription regulation</keyword>
<keyword evidence="6" id="KW-0804">Transcription</keyword>
<feature type="compositionally biased region" description="Polar residues" evidence="9">
    <location>
        <begin position="1"/>
        <end position="38"/>
    </location>
</feature>
<evidence type="ECO:0000256" key="5">
    <source>
        <dbReference type="ARBA" id="ARBA00023015"/>
    </source>
</evidence>
<evidence type="ECO:0000256" key="4">
    <source>
        <dbReference type="ARBA" id="ARBA00022795"/>
    </source>
</evidence>
<evidence type="ECO:0000313" key="12">
    <source>
        <dbReference type="Proteomes" id="UP000014115"/>
    </source>
</evidence>
<accession>K2KWN2</accession>
<organism evidence="11 12">
    <name type="scientific">Idiomarina xiamenensis 10-D-4</name>
    <dbReference type="NCBI Taxonomy" id="740709"/>
    <lineage>
        <taxon>Bacteria</taxon>
        <taxon>Pseudomonadati</taxon>
        <taxon>Pseudomonadota</taxon>
        <taxon>Gammaproteobacteria</taxon>
        <taxon>Alteromonadales</taxon>
        <taxon>Idiomarinaceae</taxon>
        <taxon>Idiomarina</taxon>
    </lineage>
</organism>
<dbReference type="EMBL" id="AMRG01000012">
    <property type="protein sequence ID" value="EKE82065.1"/>
    <property type="molecule type" value="Genomic_DNA"/>
</dbReference>
<comment type="function">
    <text evidence="7">Responsible for the coupling of flagellin expression to flagellar assembly by preventing expression of the flagellin genes when a component of the middle class of proteins is defective. It negatively regulates flagellar genes by inhibiting the activity of FliA by directly binding to FliA.</text>
</comment>
<keyword evidence="3" id="KW-0678">Repressor</keyword>
<comment type="caution">
    <text evidence="11">The sequence shown here is derived from an EMBL/GenBank/DDBJ whole genome shotgun (WGS) entry which is preliminary data.</text>
</comment>
<feature type="domain" description="Anti-sigma-28 factor FlgM C-terminal" evidence="10">
    <location>
        <begin position="44"/>
        <end position="97"/>
    </location>
</feature>
<keyword evidence="11" id="KW-0969">Cilium</keyword>
<comment type="similarity">
    <text evidence="1">Belongs to the FlgM family.</text>
</comment>
<dbReference type="SUPFAM" id="SSF101498">
    <property type="entry name" value="Anti-sigma factor FlgM"/>
    <property type="match status" value="1"/>
</dbReference>
<reference evidence="11 12" key="1">
    <citation type="journal article" date="2012" name="J. Bacteriol.">
        <title>Genome Sequence of Idiomarina xiamenensis Type Strain 10-D-4.</title>
        <authorList>
            <person name="Lai Q."/>
            <person name="Wang L."/>
            <person name="Wang W."/>
            <person name="Shao Z."/>
        </authorList>
    </citation>
    <scope>NUCLEOTIDE SEQUENCE [LARGE SCALE GENOMIC DNA]</scope>
    <source>
        <strain evidence="11 12">10-D-4</strain>
    </source>
</reference>
<keyword evidence="4" id="KW-1005">Bacterial flagellum biogenesis</keyword>
<dbReference type="AlphaFoldDB" id="K2KWN2"/>
<evidence type="ECO:0000256" key="1">
    <source>
        <dbReference type="ARBA" id="ARBA00005322"/>
    </source>
</evidence>
<dbReference type="OrthoDB" id="5771747at2"/>
<evidence type="ECO:0000313" key="11">
    <source>
        <dbReference type="EMBL" id="EKE82065.1"/>
    </source>
</evidence>
<keyword evidence="11" id="KW-0282">Flagellum</keyword>
<evidence type="ECO:0000256" key="8">
    <source>
        <dbReference type="ARBA" id="ARBA00030117"/>
    </source>
</evidence>
<protein>
    <recommendedName>
        <fullName evidence="2">Negative regulator of flagellin synthesis</fullName>
    </recommendedName>
    <alternativeName>
        <fullName evidence="8">Anti-sigma-28 factor</fullName>
    </alternativeName>
</protein>
<evidence type="ECO:0000256" key="7">
    <source>
        <dbReference type="ARBA" id="ARBA00024739"/>
    </source>
</evidence>
<dbReference type="Pfam" id="PF04316">
    <property type="entry name" value="FlgM"/>
    <property type="match status" value="1"/>
</dbReference>
<dbReference type="STRING" id="740709.A10D4_09819"/>
<gene>
    <name evidence="11" type="ORF">A10D4_09819</name>
</gene>
<dbReference type="InterPro" id="IPR031316">
    <property type="entry name" value="FlgM_C"/>
</dbReference>
<dbReference type="RefSeq" id="WP_008489261.1">
    <property type="nucleotide sequence ID" value="NZ_AMRG01000012.1"/>
</dbReference>
<evidence type="ECO:0000259" key="10">
    <source>
        <dbReference type="Pfam" id="PF04316"/>
    </source>
</evidence>
<evidence type="ECO:0000256" key="3">
    <source>
        <dbReference type="ARBA" id="ARBA00022491"/>
    </source>
</evidence>
<dbReference type="GO" id="GO:0045892">
    <property type="term" value="P:negative regulation of DNA-templated transcription"/>
    <property type="evidence" value="ECO:0007669"/>
    <property type="project" value="InterPro"/>
</dbReference>
<keyword evidence="12" id="KW-1185">Reference proteome</keyword>
<dbReference type="Proteomes" id="UP000014115">
    <property type="component" value="Unassembled WGS sequence"/>
</dbReference>
<feature type="region of interest" description="Disordered" evidence="9">
    <location>
        <begin position="1"/>
        <end position="50"/>
    </location>
</feature>
<evidence type="ECO:0000256" key="6">
    <source>
        <dbReference type="ARBA" id="ARBA00023163"/>
    </source>
</evidence>
<proteinExistence type="inferred from homology"/>
<evidence type="ECO:0000256" key="2">
    <source>
        <dbReference type="ARBA" id="ARBA00017823"/>
    </source>
</evidence>
<dbReference type="NCBIfam" id="TIGR03824">
    <property type="entry name" value="FlgM_jcvi"/>
    <property type="match status" value="1"/>
</dbReference>
<dbReference type="PATRIC" id="fig|740709.3.peg.1985"/>
<sequence length="109" mass="11652">MSINVNNNGVKNTAVDSKQSDTQLRARSENTAQAQASNPAPAKDAVSITPQAQQLNQLQRKAANSSGVDQEKVNSIKAAIENGSYKVDVERLAAKLAQFESDFFGTEDA</sequence>
<name>K2KWN2_9GAMM</name>
<dbReference type="GO" id="GO:0044781">
    <property type="term" value="P:bacterial-type flagellum organization"/>
    <property type="evidence" value="ECO:0007669"/>
    <property type="project" value="UniProtKB-KW"/>
</dbReference>
<dbReference type="InterPro" id="IPR035890">
    <property type="entry name" value="Anti-sigma-28_factor_FlgM_sf"/>
</dbReference>
<keyword evidence="11" id="KW-0966">Cell projection</keyword>
<dbReference type="InterPro" id="IPR007412">
    <property type="entry name" value="FlgM"/>
</dbReference>